<keyword evidence="2 3" id="KW-0408">Iron</keyword>
<dbReference type="InterPro" id="IPR005123">
    <property type="entry name" value="Oxoglu/Fe-dep_dioxygenase_dom"/>
</dbReference>
<dbReference type="GO" id="GO:0046872">
    <property type="term" value="F:metal ion binding"/>
    <property type="evidence" value="ECO:0007669"/>
    <property type="project" value="UniProtKB-KW"/>
</dbReference>
<protein>
    <recommendedName>
        <fullName evidence="4">Fe2OG dioxygenase domain-containing protein</fullName>
    </recommendedName>
</protein>
<dbReference type="Gene3D" id="2.60.120.330">
    <property type="entry name" value="B-lactam Antibiotic, Isopenicillin N Synthase, Chain"/>
    <property type="match status" value="1"/>
</dbReference>
<dbReference type="EMBL" id="VOIH02000012">
    <property type="protein sequence ID" value="KAF3431708.1"/>
    <property type="molecule type" value="Genomic_DNA"/>
</dbReference>
<comment type="similarity">
    <text evidence="3">Belongs to the iron/ascorbate-dependent oxidoreductase family.</text>
</comment>
<sequence>MMDSNPPLLHHYGALLHHPSSLPSLESNQRCGGLVMEECQLPLIDLNGLKSHDVRERIECAMAISKASSEWGFFQVVNHGISPELLKNMRREQMKLFQSPFELKASCRLLNDSYRWGILKLLDPTSSRGPKLSTFLSPRSQKKLAMDKTGNQLPQSASCCQDDPSRCMWSTNFPPNAKQRPTMSHEVMEEFAATMSKLARMLAGVLAENLGHRKEVIEDTCDESACFLRLNHYPAYPVSPEIHGLVPHTDSGFLTILCQDQVGGLQLMKDFKWVAVKPNEEALIVNIGDLFQAWSNDVYKSVEHRVMTNKMKRFSIAYFLCPSYDSLIGSCREPSMYKKFTFGEYRKQIREDVSKIGHKVGLSRFLL</sequence>
<feature type="domain" description="Fe2OG dioxygenase" evidence="4">
    <location>
        <begin position="222"/>
        <end position="322"/>
    </location>
</feature>
<dbReference type="Pfam" id="PF14226">
    <property type="entry name" value="DIOX_N"/>
    <property type="match status" value="1"/>
</dbReference>
<dbReference type="Pfam" id="PF03171">
    <property type="entry name" value="2OG-FeII_Oxy"/>
    <property type="match status" value="1"/>
</dbReference>
<dbReference type="PANTHER" id="PTHR47990">
    <property type="entry name" value="2-OXOGLUTARATE (2OG) AND FE(II)-DEPENDENT OXYGENASE SUPERFAMILY PROTEIN-RELATED"/>
    <property type="match status" value="1"/>
</dbReference>
<gene>
    <name evidence="5" type="ORF">FNV43_RR26441</name>
</gene>
<accession>A0A8K0DMK9</accession>
<reference evidence="5" key="1">
    <citation type="submission" date="2020-03" db="EMBL/GenBank/DDBJ databases">
        <title>A high-quality chromosome-level genome assembly of a woody plant with both climbing and erect habits, Rhamnella rubrinervis.</title>
        <authorList>
            <person name="Lu Z."/>
            <person name="Yang Y."/>
            <person name="Zhu X."/>
            <person name="Sun Y."/>
        </authorList>
    </citation>
    <scope>NUCLEOTIDE SEQUENCE</scope>
    <source>
        <strain evidence="5">BYM</strain>
        <tissue evidence="5">Leaf</tissue>
    </source>
</reference>
<keyword evidence="6" id="KW-1185">Reference proteome</keyword>
<evidence type="ECO:0000313" key="6">
    <source>
        <dbReference type="Proteomes" id="UP000796880"/>
    </source>
</evidence>
<comment type="caution">
    <text evidence="5">The sequence shown here is derived from an EMBL/GenBank/DDBJ whole genome shotgun (WGS) entry which is preliminary data.</text>
</comment>
<proteinExistence type="inferred from homology"/>
<evidence type="ECO:0000256" key="2">
    <source>
        <dbReference type="ARBA" id="ARBA00023004"/>
    </source>
</evidence>
<dbReference type="OrthoDB" id="288590at2759"/>
<name>A0A8K0DMK9_9ROSA</name>
<dbReference type="PRINTS" id="PR00682">
    <property type="entry name" value="IPNSYNTHASE"/>
</dbReference>
<dbReference type="InterPro" id="IPR026992">
    <property type="entry name" value="DIOX_N"/>
</dbReference>
<evidence type="ECO:0000256" key="1">
    <source>
        <dbReference type="ARBA" id="ARBA00022723"/>
    </source>
</evidence>
<dbReference type="InterPro" id="IPR027443">
    <property type="entry name" value="IPNS-like_sf"/>
</dbReference>
<keyword evidence="3" id="KW-0560">Oxidoreductase</keyword>
<dbReference type="AlphaFoldDB" id="A0A8K0DMK9"/>
<dbReference type="InterPro" id="IPR050231">
    <property type="entry name" value="Iron_ascorbate_oxido_reductase"/>
</dbReference>
<keyword evidence="1 3" id="KW-0479">Metal-binding</keyword>
<dbReference type="Proteomes" id="UP000796880">
    <property type="component" value="Unassembled WGS sequence"/>
</dbReference>
<evidence type="ECO:0000259" key="4">
    <source>
        <dbReference type="PROSITE" id="PS51471"/>
    </source>
</evidence>
<dbReference type="GO" id="GO:0016491">
    <property type="term" value="F:oxidoreductase activity"/>
    <property type="evidence" value="ECO:0007669"/>
    <property type="project" value="UniProtKB-KW"/>
</dbReference>
<evidence type="ECO:0000256" key="3">
    <source>
        <dbReference type="RuleBase" id="RU003682"/>
    </source>
</evidence>
<dbReference type="SUPFAM" id="SSF51197">
    <property type="entry name" value="Clavaminate synthase-like"/>
    <property type="match status" value="1"/>
</dbReference>
<evidence type="ECO:0000313" key="5">
    <source>
        <dbReference type="EMBL" id="KAF3431708.1"/>
    </source>
</evidence>
<dbReference type="PROSITE" id="PS51471">
    <property type="entry name" value="FE2OG_OXY"/>
    <property type="match status" value="1"/>
</dbReference>
<dbReference type="InterPro" id="IPR044861">
    <property type="entry name" value="IPNS-like_FE2OG_OXY"/>
</dbReference>
<organism evidence="5 6">
    <name type="scientific">Rhamnella rubrinervis</name>
    <dbReference type="NCBI Taxonomy" id="2594499"/>
    <lineage>
        <taxon>Eukaryota</taxon>
        <taxon>Viridiplantae</taxon>
        <taxon>Streptophyta</taxon>
        <taxon>Embryophyta</taxon>
        <taxon>Tracheophyta</taxon>
        <taxon>Spermatophyta</taxon>
        <taxon>Magnoliopsida</taxon>
        <taxon>eudicotyledons</taxon>
        <taxon>Gunneridae</taxon>
        <taxon>Pentapetalae</taxon>
        <taxon>rosids</taxon>
        <taxon>fabids</taxon>
        <taxon>Rosales</taxon>
        <taxon>Rhamnaceae</taxon>
        <taxon>rhamnoid group</taxon>
        <taxon>Rhamneae</taxon>
        <taxon>Rhamnella</taxon>
    </lineage>
</organism>